<dbReference type="AlphaFoldDB" id="A0AAV7H056"/>
<proteinExistence type="predicted"/>
<keyword evidence="2" id="KW-1185">Reference proteome</keyword>
<name>A0AAV7H056_DENCH</name>
<evidence type="ECO:0000313" key="2">
    <source>
        <dbReference type="Proteomes" id="UP000775213"/>
    </source>
</evidence>
<dbReference type="Proteomes" id="UP000775213">
    <property type="component" value="Unassembled WGS sequence"/>
</dbReference>
<gene>
    <name evidence="1" type="ORF">IEQ34_008455</name>
</gene>
<reference evidence="1 2" key="1">
    <citation type="journal article" date="2021" name="Hortic Res">
        <title>Chromosome-scale assembly of the Dendrobium chrysotoxum genome enhances the understanding of orchid evolution.</title>
        <authorList>
            <person name="Zhang Y."/>
            <person name="Zhang G.Q."/>
            <person name="Zhang D."/>
            <person name="Liu X.D."/>
            <person name="Xu X.Y."/>
            <person name="Sun W.H."/>
            <person name="Yu X."/>
            <person name="Zhu X."/>
            <person name="Wang Z.W."/>
            <person name="Zhao X."/>
            <person name="Zhong W.Y."/>
            <person name="Chen H."/>
            <person name="Yin W.L."/>
            <person name="Huang T."/>
            <person name="Niu S.C."/>
            <person name="Liu Z.J."/>
        </authorList>
    </citation>
    <scope>NUCLEOTIDE SEQUENCE [LARGE SCALE GENOMIC DNA]</scope>
    <source>
        <strain evidence="1">Lindl</strain>
    </source>
</reference>
<evidence type="ECO:0000313" key="1">
    <source>
        <dbReference type="EMBL" id="KAH0460880.1"/>
    </source>
</evidence>
<accession>A0AAV7H056</accession>
<protein>
    <submittedName>
        <fullName evidence="1">Uncharacterized protein</fullName>
    </submittedName>
</protein>
<sequence>MSNVQFIYNSESAEKFGWFPKIRGRDRDRGMGWFEPAQSNPKSLLNSNQRLRSIQALKRLKPLMMVAEPLNTVAPGLSPRKAAVSHAAHLNQSVETASHLIQRLPFDGKD</sequence>
<comment type="caution">
    <text evidence="1">The sequence shown here is derived from an EMBL/GenBank/DDBJ whole genome shotgun (WGS) entry which is preliminary data.</text>
</comment>
<organism evidence="1 2">
    <name type="scientific">Dendrobium chrysotoxum</name>
    <name type="common">Orchid</name>
    <dbReference type="NCBI Taxonomy" id="161865"/>
    <lineage>
        <taxon>Eukaryota</taxon>
        <taxon>Viridiplantae</taxon>
        <taxon>Streptophyta</taxon>
        <taxon>Embryophyta</taxon>
        <taxon>Tracheophyta</taxon>
        <taxon>Spermatophyta</taxon>
        <taxon>Magnoliopsida</taxon>
        <taxon>Liliopsida</taxon>
        <taxon>Asparagales</taxon>
        <taxon>Orchidaceae</taxon>
        <taxon>Epidendroideae</taxon>
        <taxon>Malaxideae</taxon>
        <taxon>Dendrobiinae</taxon>
        <taxon>Dendrobium</taxon>
    </lineage>
</organism>
<dbReference type="EMBL" id="JAGFBR010000009">
    <property type="protein sequence ID" value="KAH0460880.1"/>
    <property type="molecule type" value="Genomic_DNA"/>
</dbReference>